<evidence type="ECO:0000313" key="2">
    <source>
        <dbReference type="Proteomes" id="UP000502005"/>
    </source>
</evidence>
<organism evidence="1 2">
    <name type="scientific">Pantoea cypripedii</name>
    <name type="common">Pectobacterium cypripedii</name>
    <name type="synonym">Erwinia cypripedii</name>
    <dbReference type="NCBI Taxonomy" id="55209"/>
    <lineage>
        <taxon>Bacteria</taxon>
        <taxon>Pseudomonadati</taxon>
        <taxon>Pseudomonadota</taxon>
        <taxon>Gammaproteobacteria</taxon>
        <taxon>Enterobacterales</taxon>
        <taxon>Erwiniaceae</taxon>
        <taxon>Pantoea</taxon>
    </lineage>
</organism>
<dbReference type="AlphaFoldDB" id="A0A6B9G906"/>
<gene>
    <name evidence="1" type="ORF">CUN67_10665</name>
</gene>
<reference evidence="1 2" key="1">
    <citation type="submission" date="2017-11" db="EMBL/GenBank/DDBJ databases">
        <title>Genome sequence of Pantoea cypripedii NE1.</title>
        <authorList>
            <person name="Nascimento F.X."/>
        </authorList>
    </citation>
    <scope>NUCLEOTIDE SEQUENCE [LARGE SCALE GENOMIC DNA]</scope>
    <source>
        <strain evidence="1 2">NE1</strain>
    </source>
</reference>
<protein>
    <submittedName>
        <fullName evidence="1">Uncharacterized protein</fullName>
    </submittedName>
</protein>
<dbReference type="RefSeq" id="WP_208715251.1">
    <property type="nucleotide sequence ID" value="NZ_CP024768.1"/>
</dbReference>
<accession>A0A6B9G906</accession>
<name>A0A6B9G906_PANCY</name>
<dbReference type="Proteomes" id="UP000502005">
    <property type="component" value="Chromosome"/>
</dbReference>
<dbReference type="EMBL" id="CP024768">
    <property type="protein sequence ID" value="QGY29369.1"/>
    <property type="molecule type" value="Genomic_DNA"/>
</dbReference>
<proteinExistence type="predicted"/>
<sequence length="123" mass="12963">MKTSISYPVTQGDVIVAYASSLFDRTEVTAPSLPADVYCGDILDSSTFALYDAAAADPGVPFINLSNMSADGKPKTLVIVDRHVVVTDFALRAKDAASKTAALTRLTADGSIRLAVNADFYNA</sequence>
<evidence type="ECO:0000313" key="1">
    <source>
        <dbReference type="EMBL" id="QGY29369.1"/>
    </source>
</evidence>